<dbReference type="InterPro" id="IPR000223">
    <property type="entry name" value="Pept_S26A_signal_pept_1"/>
</dbReference>
<comment type="catalytic activity">
    <reaction evidence="1 6">
        <text>Cleavage of hydrophobic, N-terminal signal or leader sequences from secreted and periplasmic proteins.</text>
        <dbReference type="EC" id="3.4.21.89"/>
    </reaction>
</comment>
<name>A0ABY4H2K5_9BACI</name>
<accession>A0ABY4H2K5</accession>
<evidence type="ECO:0000313" key="8">
    <source>
        <dbReference type="EMBL" id="UOQ93202.1"/>
    </source>
</evidence>
<gene>
    <name evidence="8" type="primary">lepB</name>
    <name evidence="8" type="ORF">MUO14_22940</name>
</gene>
<proteinExistence type="inferred from homology"/>
<feature type="domain" description="Peptidase S26" evidence="7">
    <location>
        <begin position="5"/>
        <end position="173"/>
    </location>
</feature>
<comment type="similarity">
    <text evidence="3 6">Belongs to the peptidase S26 family.</text>
</comment>
<dbReference type="Gene3D" id="2.10.109.10">
    <property type="entry name" value="Umud Fragment, subunit A"/>
    <property type="match status" value="1"/>
</dbReference>
<evidence type="ECO:0000256" key="6">
    <source>
        <dbReference type="RuleBase" id="RU362042"/>
    </source>
</evidence>
<dbReference type="Pfam" id="PF10502">
    <property type="entry name" value="Peptidase_S26"/>
    <property type="match status" value="1"/>
</dbReference>
<organism evidence="8 9">
    <name type="scientific">Halobacillus shinanisalinarum</name>
    <dbReference type="NCBI Taxonomy" id="2932258"/>
    <lineage>
        <taxon>Bacteria</taxon>
        <taxon>Bacillati</taxon>
        <taxon>Bacillota</taxon>
        <taxon>Bacilli</taxon>
        <taxon>Bacillales</taxon>
        <taxon>Bacillaceae</taxon>
        <taxon>Halobacillus</taxon>
    </lineage>
</organism>
<evidence type="ECO:0000313" key="9">
    <source>
        <dbReference type="Proteomes" id="UP000831880"/>
    </source>
</evidence>
<evidence type="ECO:0000256" key="4">
    <source>
        <dbReference type="ARBA" id="ARBA00013208"/>
    </source>
</evidence>
<keyword evidence="5 6" id="KW-0378">Hydrolase</keyword>
<evidence type="ECO:0000256" key="1">
    <source>
        <dbReference type="ARBA" id="ARBA00000677"/>
    </source>
</evidence>
<comment type="subcellular location">
    <subcellularLocation>
        <location evidence="2">Cell membrane</location>
        <topology evidence="2">Single-pass type II membrane protein</topology>
    </subcellularLocation>
    <subcellularLocation>
        <location evidence="6">Membrane</location>
        <topology evidence="6">Single-pass type II membrane protein</topology>
    </subcellularLocation>
</comment>
<dbReference type="CDD" id="cd06530">
    <property type="entry name" value="S26_SPase_I"/>
    <property type="match status" value="1"/>
</dbReference>
<sequence length="182" mass="20749">MKKQWLEWIKAFAIAAVLAIVVRVFLFAPVVVEGPSMSPTLHNGDHLIVSKINYTFGSPERFDIVVFHATQRKDYIKRVIGLPGDEVAVRDDQLYVNEKPIDEPFLNEEINELQNGERLTQDFMIDQLPGGYEEVPEGHFLVLGDNRNNSTDSRTIGMVPKEQLVGEAVFIYWPFDRIGFVN</sequence>
<dbReference type="PRINTS" id="PR00727">
    <property type="entry name" value="LEADERPTASE"/>
</dbReference>
<dbReference type="InterPro" id="IPR019757">
    <property type="entry name" value="Pept_S26A_signal_pept_1_Lys-AS"/>
</dbReference>
<dbReference type="RefSeq" id="WP_244752805.1">
    <property type="nucleotide sequence ID" value="NZ_CP095074.1"/>
</dbReference>
<dbReference type="PANTHER" id="PTHR43390:SF1">
    <property type="entry name" value="CHLOROPLAST PROCESSING PEPTIDASE"/>
    <property type="match status" value="1"/>
</dbReference>
<keyword evidence="9" id="KW-1185">Reference proteome</keyword>
<evidence type="ECO:0000256" key="5">
    <source>
        <dbReference type="ARBA" id="ARBA00022801"/>
    </source>
</evidence>
<dbReference type="Proteomes" id="UP000831880">
    <property type="component" value="Chromosome"/>
</dbReference>
<reference evidence="8 9" key="1">
    <citation type="submission" date="2022-04" db="EMBL/GenBank/DDBJ databases">
        <title>Halobacillus sp. isolated from saltern.</title>
        <authorList>
            <person name="Won M."/>
            <person name="Lee C.-M."/>
            <person name="Woen H.-Y."/>
            <person name="Kwon S.-W."/>
        </authorList>
    </citation>
    <scope>NUCLEOTIDE SEQUENCE [LARGE SCALE GENOMIC DNA]</scope>
    <source>
        <strain evidence="8 9">SSTM10-2</strain>
    </source>
</reference>
<keyword evidence="6" id="KW-0812">Transmembrane</keyword>
<dbReference type="EC" id="3.4.21.89" evidence="4 6"/>
<dbReference type="GO" id="GO:0009003">
    <property type="term" value="F:signal peptidase activity"/>
    <property type="evidence" value="ECO:0007669"/>
    <property type="project" value="UniProtKB-EC"/>
</dbReference>
<protein>
    <recommendedName>
        <fullName evidence="4 6">Signal peptidase I</fullName>
        <ecNumber evidence="4 6">3.4.21.89</ecNumber>
    </recommendedName>
</protein>
<dbReference type="InterPro" id="IPR036286">
    <property type="entry name" value="LexA/Signal_pep-like_sf"/>
</dbReference>
<dbReference type="PROSITE" id="PS00761">
    <property type="entry name" value="SPASE_I_3"/>
    <property type="match status" value="1"/>
</dbReference>
<dbReference type="EMBL" id="CP095074">
    <property type="protein sequence ID" value="UOQ93202.1"/>
    <property type="molecule type" value="Genomic_DNA"/>
</dbReference>
<keyword evidence="6" id="KW-0645">Protease</keyword>
<dbReference type="SUPFAM" id="SSF51306">
    <property type="entry name" value="LexA/Signal peptidase"/>
    <property type="match status" value="1"/>
</dbReference>
<keyword evidence="6" id="KW-0472">Membrane</keyword>
<evidence type="ECO:0000259" key="7">
    <source>
        <dbReference type="Pfam" id="PF10502"/>
    </source>
</evidence>
<dbReference type="PROSITE" id="PS00760">
    <property type="entry name" value="SPASE_I_2"/>
    <property type="match status" value="1"/>
</dbReference>
<dbReference type="InterPro" id="IPR019533">
    <property type="entry name" value="Peptidase_S26"/>
</dbReference>
<evidence type="ECO:0000256" key="2">
    <source>
        <dbReference type="ARBA" id="ARBA00004401"/>
    </source>
</evidence>
<dbReference type="InterPro" id="IPR019758">
    <property type="entry name" value="Pept_S26A_signal_pept_1_CS"/>
</dbReference>
<feature type="transmembrane region" description="Helical" evidence="6">
    <location>
        <begin position="12"/>
        <end position="32"/>
    </location>
</feature>
<evidence type="ECO:0000256" key="3">
    <source>
        <dbReference type="ARBA" id="ARBA00009370"/>
    </source>
</evidence>
<dbReference type="PANTHER" id="PTHR43390">
    <property type="entry name" value="SIGNAL PEPTIDASE I"/>
    <property type="match status" value="1"/>
</dbReference>
<keyword evidence="6" id="KW-1133">Transmembrane helix</keyword>
<dbReference type="NCBIfam" id="TIGR02227">
    <property type="entry name" value="sigpep_I_bact"/>
    <property type="match status" value="1"/>
</dbReference>